<proteinExistence type="predicted"/>
<keyword evidence="2" id="KW-0274">FAD</keyword>
<evidence type="ECO:0000256" key="3">
    <source>
        <dbReference type="ARBA" id="ARBA00023002"/>
    </source>
</evidence>
<protein>
    <submittedName>
        <fullName evidence="6">Zeaxanthin epoxidase, chloroplastic</fullName>
    </submittedName>
</protein>
<dbReference type="GO" id="GO:0071949">
    <property type="term" value="F:FAD binding"/>
    <property type="evidence" value="ECO:0007669"/>
    <property type="project" value="InterPro"/>
</dbReference>
<evidence type="ECO:0000256" key="2">
    <source>
        <dbReference type="ARBA" id="ARBA00022827"/>
    </source>
</evidence>
<dbReference type="Pfam" id="PF22607">
    <property type="entry name" value="FAD_binding-like"/>
    <property type="match status" value="1"/>
</dbReference>
<organism evidence="6 7">
    <name type="scientific">Triangularia verruculosa</name>
    <dbReference type="NCBI Taxonomy" id="2587418"/>
    <lineage>
        <taxon>Eukaryota</taxon>
        <taxon>Fungi</taxon>
        <taxon>Dikarya</taxon>
        <taxon>Ascomycota</taxon>
        <taxon>Pezizomycotina</taxon>
        <taxon>Sordariomycetes</taxon>
        <taxon>Sordariomycetidae</taxon>
        <taxon>Sordariales</taxon>
        <taxon>Podosporaceae</taxon>
        <taxon>Triangularia</taxon>
    </lineage>
</organism>
<evidence type="ECO:0000259" key="5">
    <source>
        <dbReference type="Pfam" id="PF22607"/>
    </source>
</evidence>
<dbReference type="AlphaFoldDB" id="A0AAN6XIB4"/>
<evidence type="ECO:0000313" key="7">
    <source>
        <dbReference type="Proteomes" id="UP001303160"/>
    </source>
</evidence>
<dbReference type="Pfam" id="PF01494">
    <property type="entry name" value="FAD_binding_3"/>
    <property type="match status" value="1"/>
</dbReference>
<dbReference type="Proteomes" id="UP001303160">
    <property type="component" value="Unassembled WGS sequence"/>
</dbReference>
<evidence type="ECO:0000259" key="4">
    <source>
        <dbReference type="Pfam" id="PF01494"/>
    </source>
</evidence>
<dbReference type="SUPFAM" id="SSF54373">
    <property type="entry name" value="FAD-linked reductases, C-terminal domain"/>
    <property type="match status" value="1"/>
</dbReference>
<dbReference type="EMBL" id="MU863915">
    <property type="protein sequence ID" value="KAK4200773.1"/>
    <property type="molecule type" value="Genomic_DNA"/>
</dbReference>
<dbReference type="GO" id="GO:0016491">
    <property type="term" value="F:oxidoreductase activity"/>
    <property type="evidence" value="ECO:0007669"/>
    <property type="project" value="UniProtKB-KW"/>
</dbReference>
<dbReference type="Gene3D" id="3.30.9.60">
    <property type="match status" value="1"/>
</dbReference>
<gene>
    <name evidence="6" type="ORF">QBC40DRAFT_279416</name>
</gene>
<keyword evidence="1" id="KW-0285">Flavoprotein</keyword>
<comment type="caution">
    <text evidence="6">The sequence shown here is derived from an EMBL/GenBank/DDBJ whole genome shotgun (WGS) entry which is preliminary data.</text>
</comment>
<dbReference type="InterPro" id="IPR054707">
    <property type="entry name" value="DhpH_subs-bd"/>
</dbReference>
<accession>A0AAN6XIB4</accession>
<reference evidence="6" key="2">
    <citation type="submission" date="2023-05" db="EMBL/GenBank/DDBJ databases">
        <authorList>
            <consortium name="Lawrence Berkeley National Laboratory"/>
            <person name="Steindorff A."/>
            <person name="Hensen N."/>
            <person name="Bonometti L."/>
            <person name="Westerberg I."/>
            <person name="Brannstrom I.O."/>
            <person name="Guillou S."/>
            <person name="Cros-Aarteil S."/>
            <person name="Calhoun S."/>
            <person name="Haridas S."/>
            <person name="Kuo A."/>
            <person name="Mondo S."/>
            <person name="Pangilinan J."/>
            <person name="Riley R."/>
            <person name="Labutti K."/>
            <person name="Andreopoulos B."/>
            <person name="Lipzen A."/>
            <person name="Chen C."/>
            <person name="Yanf M."/>
            <person name="Daum C."/>
            <person name="Ng V."/>
            <person name="Clum A."/>
            <person name="Ohm R."/>
            <person name="Martin F."/>
            <person name="Silar P."/>
            <person name="Natvig D."/>
            <person name="Lalanne C."/>
            <person name="Gautier V."/>
            <person name="Ament-Velasquez S.L."/>
            <person name="Kruys A."/>
            <person name="Hutchinson M.I."/>
            <person name="Powell A.J."/>
            <person name="Barry K."/>
            <person name="Miller A.N."/>
            <person name="Grigoriev I.V."/>
            <person name="Debuchy R."/>
            <person name="Gladieux P."/>
            <person name="Thoren M.H."/>
            <person name="Johannesson H."/>
        </authorList>
    </citation>
    <scope>NUCLEOTIDE SEQUENCE</scope>
    <source>
        <strain evidence="6">CBS 315.58</strain>
    </source>
</reference>
<name>A0AAN6XIB4_9PEZI</name>
<keyword evidence="7" id="KW-1185">Reference proteome</keyword>
<dbReference type="Gene3D" id="3.50.50.60">
    <property type="entry name" value="FAD/NAD(P)-binding domain"/>
    <property type="match status" value="1"/>
</dbReference>
<dbReference type="InterPro" id="IPR053212">
    <property type="entry name" value="DHP_3-monooxygenase"/>
</dbReference>
<dbReference type="SUPFAM" id="SSF51905">
    <property type="entry name" value="FAD/NAD(P)-binding domain"/>
    <property type="match status" value="1"/>
</dbReference>
<dbReference type="InterPro" id="IPR002938">
    <property type="entry name" value="FAD-bd"/>
</dbReference>
<reference evidence="6" key="1">
    <citation type="journal article" date="2023" name="Mol. Phylogenet. Evol.">
        <title>Genome-scale phylogeny and comparative genomics of the fungal order Sordariales.</title>
        <authorList>
            <person name="Hensen N."/>
            <person name="Bonometti L."/>
            <person name="Westerberg I."/>
            <person name="Brannstrom I.O."/>
            <person name="Guillou S."/>
            <person name="Cros-Aarteil S."/>
            <person name="Calhoun S."/>
            <person name="Haridas S."/>
            <person name="Kuo A."/>
            <person name="Mondo S."/>
            <person name="Pangilinan J."/>
            <person name="Riley R."/>
            <person name="LaButti K."/>
            <person name="Andreopoulos B."/>
            <person name="Lipzen A."/>
            <person name="Chen C."/>
            <person name="Yan M."/>
            <person name="Daum C."/>
            <person name="Ng V."/>
            <person name="Clum A."/>
            <person name="Steindorff A."/>
            <person name="Ohm R.A."/>
            <person name="Martin F."/>
            <person name="Silar P."/>
            <person name="Natvig D.O."/>
            <person name="Lalanne C."/>
            <person name="Gautier V."/>
            <person name="Ament-Velasquez S.L."/>
            <person name="Kruys A."/>
            <person name="Hutchinson M.I."/>
            <person name="Powell A.J."/>
            <person name="Barry K."/>
            <person name="Miller A.N."/>
            <person name="Grigoriev I.V."/>
            <person name="Debuchy R."/>
            <person name="Gladieux P."/>
            <person name="Hiltunen Thoren M."/>
            <person name="Johannesson H."/>
        </authorList>
    </citation>
    <scope>NUCLEOTIDE SEQUENCE</scope>
    <source>
        <strain evidence="6">CBS 315.58</strain>
    </source>
</reference>
<feature type="domain" description="FAD-binding" evidence="4">
    <location>
        <begin position="8"/>
        <end position="61"/>
    </location>
</feature>
<dbReference type="PRINTS" id="PR00420">
    <property type="entry name" value="RNGMNOXGNASE"/>
</dbReference>
<dbReference type="PANTHER" id="PTHR47469">
    <property type="entry name" value="MONOOXYGENASE-LIKE"/>
    <property type="match status" value="1"/>
</dbReference>
<evidence type="ECO:0000256" key="1">
    <source>
        <dbReference type="ARBA" id="ARBA00022630"/>
    </source>
</evidence>
<keyword evidence="3" id="KW-0560">Oxidoreductase</keyword>
<sequence length="431" mass="47701">MANFPKSAVIVGGSLAGLMHGLILKRHGTNVTILEQEPATTRSSHNAGIGFGPQTEELLRDYCDLSGLEGYYAPAVKTRLALRKKAKFKEINVVRHLTSWVLLYRILRANFDGLGSSTIPRPPPPRKNDGNAEYRSGQRVISLEYQAPDSTVTVYFVDAATGKESSLTTELLIGADGVNSVVRDLVQRQTSQRKEYAGYVAWRGTVPDDAVSEATKQYFSDRTCANILHRSSIITYMIPSDDHNGSGTARRLINFVWYYNVAPGSTTMIEVFTDSTGHQHQNTVPSGLVKPEVWTKVKKTMLDRMAEPFVELIGTCDISRVFVTKVNDVVCSDSASFYNGKVLLVGDALVAFRPHFAVATEQAAGHSLGLTKVWEGEKSLHEWKKEVTAYGKRTWLASRVLGEFGQGTWFSFLRTVFAYLVLLIQLKLGRG</sequence>
<feature type="domain" description="2,6-dihydroxypyridine 3-monooxygenase substrate binding" evidence="5">
    <location>
        <begin position="196"/>
        <end position="328"/>
    </location>
</feature>
<evidence type="ECO:0000313" key="6">
    <source>
        <dbReference type="EMBL" id="KAK4200773.1"/>
    </source>
</evidence>
<dbReference type="InterPro" id="IPR036188">
    <property type="entry name" value="FAD/NAD-bd_sf"/>
</dbReference>
<dbReference type="PANTHER" id="PTHR47469:SF2">
    <property type="entry name" value="OS06G0597600 PROTEIN"/>
    <property type="match status" value="1"/>
</dbReference>